<dbReference type="SUPFAM" id="SSF54523">
    <property type="entry name" value="Pili subunits"/>
    <property type="match status" value="1"/>
</dbReference>
<dbReference type="InterPro" id="IPR045584">
    <property type="entry name" value="Pilin-like"/>
</dbReference>
<proteinExistence type="predicted"/>
<dbReference type="InterPro" id="IPR012902">
    <property type="entry name" value="N_methyl_site"/>
</dbReference>
<dbReference type="PROSITE" id="PS00409">
    <property type="entry name" value="PROKAR_NTER_METHYL"/>
    <property type="match status" value="1"/>
</dbReference>
<organism evidence="7 8">
    <name type="scientific">Candidatus Kaiserbacteria bacterium RIFCSPHIGHO2_01_FULL_54_36b</name>
    <dbReference type="NCBI Taxonomy" id="1798483"/>
    <lineage>
        <taxon>Bacteria</taxon>
        <taxon>Candidatus Kaiseribacteriota</taxon>
    </lineage>
</organism>
<evidence type="ECO:0000256" key="5">
    <source>
        <dbReference type="ARBA" id="ARBA00023136"/>
    </source>
</evidence>
<evidence type="ECO:0000256" key="1">
    <source>
        <dbReference type="ARBA" id="ARBA00004167"/>
    </source>
</evidence>
<dbReference type="Proteomes" id="UP000176445">
    <property type="component" value="Unassembled WGS sequence"/>
</dbReference>
<dbReference type="GO" id="GO:0015628">
    <property type="term" value="P:protein secretion by the type II secretion system"/>
    <property type="evidence" value="ECO:0007669"/>
    <property type="project" value="InterPro"/>
</dbReference>
<evidence type="ECO:0008006" key="9">
    <source>
        <dbReference type="Google" id="ProtNLM"/>
    </source>
</evidence>
<evidence type="ECO:0000313" key="7">
    <source>
        <dbReference type="EMBL" id="OGG50410.1"/>
    </source>
</evidence>
<comment type="caution">
    <text evidence="7">The sequence shown here is derived from an EMBL/GenBank/DDBJ whole genome shotgun (WGS) entry which is preliminary data.</text>
</comment>
<evidence type="ECO:0000313" key="8">
    <source>
        <dbReference type="Proteomes" id="UP000176445"/>
    </source>
</evidence>
<dbReference type="GO" id="GO:0016020">
    <property type="term" value="C:membrane"/>
    <property type="evidence" value="ECO:0007669"/>
    <property type="project" value="UniProtKB-SubCell"/>
</dbReference>
<dbReference type="PANTHER" id="PTHR30093:SF44">
    <property type="entry name" value="TYPE II SECRETION SYSTEM CORE PROTEIN G"/>
    <property type="match status" value="1"/>
</dbReference>
<evidence type="ECO:0000256" key="3">
    <source>
        <dbReference type="ARBA" id="ARBA00022692"/>
    </source>
</evidence>
<sequence length="173" mass="17898">MKTFYKRGLALSQSKGFTLIELLVVIAIIGILSSIVLASLNSARTKGRDARRVSDIKQLQLALELYYDANSAYPAELTTAALVDAGYIATMPTDPSDSPGTACTTGAEASCYDYDQTSSGASYELGANLETSGHTALNSDAGDTVVAGGDITAGADTTSCTGGANRYCYNVAP</sequence>
<dbReference type="GO" id="GO:0015627">
    <property type="term" value="C:type II protein secretion system complex"/>
    <property type="evidence" value="ECO:0007669"/>
    <property type="project" value="InterPro"/>
</dbReference>
<dbReference type="EMBL" id="MFKW01000052">
    <property type="protein sequence ID" value="OGG50410.1"/>
    <property type="molecule type" value="Genomic_DNA"/>
</dbReference>
<accession>A0A1F6CMZ3</accession>
<keyword evidence="2" id="KW-0488">Methylation</keyword>
<evidence type="ECO:0000256" key="6">
    <source>
        <dbReference type="SAM" id="Phobius"/>
    </source>
</evidence>
<reference evidence="7 8" key="1">
    <citation type="journal article" date="2016" name="Nat. Commun.">
        <title>Thousands of microbial genomes shed light on interconnected biogeochemical processes in an aquifer system.</title>
        <authorList>
            <person name="Anantharaman K."/>
            <person name="Brown C.T."/>
            <person name="Hug L.A."/>
            <person name="Sharon I."/>
            <person name="Castelle C.J."/>
            <person name="Probst A.J."/>
            <person name="Thomas B.C."/>
            <person name="Singh A."/>
            <person name="Wilkins M.J."/>
            <person name="Karaoz U."/>
            <person name="Brodie E.L."/>
            <person name="Williams K.H."/>
            <person name="Hubbard S.S."/>
            <person name="Banfield J.F."/>
        </authorList>
    </citation>
    <scope>NUCLEOTIDE SEQUENCE [LARGE SCALE GENOMIC DNA]</scope>
</reference>
<keyword evidence="4 6" id="KW-1133">Transmembrane helix</keyword>
<feature type="transmembrane region" description="Helical" evidence="6">
    <location>
        <begin position="20"/>
        <end position="43"/>
    </location>
</feature>
<evidence type="ECO:0000256" key="2">
    <source>
        <dbReference type="ARBA" id="ARBA00022481"/>
    </source>
</evidence>
<comment type="subcellular location">
    <subcellularLocation>
        <location evidence="1">Membrane</location>
        <topology evidence="1">Single-pass membrane protein</topology>
    </subcellularLocation>
</comment>
<evidence type="ECO:0000256" key="4">
    <source>
        <dbReference type="ARBA" id="ARBA00022989"/>
    </source>
</evidence>
<keyword evidence="3 6" id="KW-0812">Transmembrane</keyword>
<protein>
    <recommendedName>
        <fullName evidence="9">Type II secretion system protein GspG C-terminal domain-containing protein</fullName>
    </recommendedName>
</protein>
<gene>
    <name evidence="7" type="ORF">A2704_05740</name>
</gene>
<name>A0A1F6CMZ3_9BACT</name>
<dbReference type="PRINTS" id="PR00813">
    <property type="entry name" value="BCTERIALGSPG"/>
</dbReference>
<dbReference type="Gene3D" id="3.30.700.10">
    <property type="entry name" value="Glycoprotein, Type 4 Pilin"/>
    <property type="match status" value="1"/>
</dbReference>
<keyword evidence="5 6" id="KW-0472">Membrane</keyword>
<dbReference type="InterPro" id="IPR000983">
    <property type="entry name" value="Bac_GSPG_pilin"/>
</dbReference>
<dbReference type="PANTHER" id="PTHR30093">
    <property type="entry name" value="GENERAL SECRETION PATHWAY PROTEIN G"/>
    <property type="match status" value="1"/>
</dbReference>
<dbReference type="Pfam" id="PF07963">
    <property type="entry name" value="N_methyl"/>
    <property type="match status" value="1"/>
</dbReference>
<dbReference type="NCBIfam" id="TIGR02532">
    <property type="entry name" value="IV_pilin_GFxxxE"/>
    <property type="match status" value="1"/>
</dbReference>
<dbReference type="AlphaFoldDB" id="A0A1F6CMZ3"/>